<reference evidence="2" key="1">
    <citation type="submission" date="2015-12" db="EMBL/GenBank/DDBJ databases">
        <title>Gene expression during late stages of embryo sac development: a critical building block for successful pollen-pistil interactions.</title>
        <authorList>
            <person name="Liu Y."/>
            <person name="Joly V."/>
            <person name="Sabar M."/>
            <person name="Matton D.P."/>
        </authorList>
    </citation>
    <scope>NUCLEOTIDE SEQUENCE</scope>
</reference>
<dbReference type="EMBL" id="GEDG01030373">
    <property type="protein sequence ID" value="JAP11968.1"/>
    <property type="molecule type" value="Transcribed_RNA"/>
</dbReference>
<keyword evidence="1" id="KW-1133">Transmembrane helix</keyword>
<sequence>MTTTTPQPQTISYMNPQYSFCSILTSFKYYFHILISIMSSLSTEASLIFYGHTKHEKKKKKLRHN</sequence>
<evidence type="ECO:0000313" key="2">
    <source>
        <dbReference type="EMBL" id="JAP11968.1"/>
    </source>
</evidence>
<feature type="transmembrane region" description="Helical" evidence="1">
    <location>
        <begin position="29"/>
        <end position="51"/>
    </location>
</feature>
<keyword evidence="1" id="KW-0812">Transmembrane</keyword>
<name>A0A0V0GX13_SOLCH</name>
<protein>
    <submittedName>
        <fullName evidence="2">Putative ovule protein</fullName>
    </submittedName>
</protein>
<accession>A0A0V0GX13</accession>
<organism evidence="2">
    <name type="scientific">Solanum chacoense</name>
    <name type="common">Chaco potato</name>
    <dbReference type="NCBI Taxonomy" id="4108"/>
    <lineage>
        <taxon>Eukaryota</taxon>
        <taxon>Viridiplantae</taxon>
        <taxon>Streptophyta</taxon>
        <taxon>Embryophyta</taxon>
        <taxon>Tracheophyta</taxon>
        <taxon>Spermatophyta</taxon>
        <taxon>Magnoliopsida</taxon>
        <taxon>eudicotyledons</taxon>
        <taxon>Gunneridae</taxon>
        <taxon>Pentapetalae</taxon>
        <taxon>asterids</taxon>
        <taxon>lamiids</taxon>
        <taxon>Solanales</taxon>
        <taxon>Solanaceae</taxon>
        <taxon>Solanoideae</taxon>
        <taxon>Solaneae</taxon>
        <taxon>Solanum</taxon>
    </lineage>
</organism>
<proteinExistence type="predicted"/>
<dbReference type="AlphaFoldDB" id="A0A0V0GX13"/>
<keyword evidence="1" id="KW-0472">Membrane</keyword>
<evidence type="ECO:0000256" key="1">
    <source>
        <dbReference type="SAM" id="Phobius"/>
    </source>
</evidence>